<dbReference type="PROSITE" id="PS50943">
    <property type="entry name" value="HTH_CROC1"/>
    <property type="match status" value="1"/>
</dbReference>
<dbReference type="InterPro" id="IPR001387">
    <property type="entry name" value="Cro/C1-type_HTH"/>
</dbReference>
<sequence>MKPRIKDIRVSKGLMQIYVAKEAKISQQQLSDYERGRTFPRIDKAYRLAKVLGVEVGDLYED</sequence>
<evidence type="ECO:0000313" key="3">
    <source>
        <dbReference type="Proteomes" id="UP000265816"/>
    </source>
</evidence>
<dbReference type="RefSeq" id="WP_119112748.1">
    <property type="nucleotide sequence ID" value="NZ_CBCSEO010000002.1"/>
</dbReference>
<accession>A0A398B7F6</accession>
<dbReference type="SUPFAM" id="SSF47413">
    <property type="entry name" value="lambda repressor-like DNA-binding domains"/>
    <property type="match status" value="1"/>
</dbReference>
<keyword evidence="3" id="KW-1185">Reference proteome</keyword>
<proteinExistence type="predicted"/>
<dbReference type="SMART" id="SM00530">
    <property type="entry name" value="HTH_XRE"/>
    <property type="match status" value="1"/>
</dbReference>
<dbReference type="InterPro" id="IPR010982">
    <property type="entry name" value="Lambda_DNA-bd_dom_sf"/>
</dbReference>
<dbReference type="AlphaFoldDB" id="A0A398B7F6"/>
<dbReference type="OrthoDB" id="2642285at2"/>
<dbReference type="Gene3D" id="1.10.260.40">
    <property type="entry name" value="lambda repressor-like DNA-binding domains"/>
    <property type="match status" value="1"/>
</dbReference>
<evidence type="ECO:0000259" key="1">
    <source>
        <dbReference type="PROSITE" id="PS50943"/>
    </source>
</evidence>
<dbReference type="Proteomes" id="UP000265816">
    <property type="component" value="Unassembled WGS sequence"/>
</dbReference>
<name>A0A398B7F6_9BACI</name>
<comment type="caution">
    <text evidence="2">The sequence shown here is derived from an EMBL/GenBank/DDBJ whole genome shotgun (WGS) entry which is preliminary data.</text>
</comment>
<organism evidence="2 3">
    <name type="scientific">Mesobacillus zeae</name>
    <dbReference type="NCBI Taxonomy" id="1917180"/>
    <lineage>
        <taxon>Bacteria</taxon>
        <taxon>Bacillati</taxon>
        <taxon>Bacillota</taxon>
        <taxon>Bacilli</taxon>
        <taxon>Bacillales</taxon>
        <taxon>Bacillaceae</taxon>
        <taxon>Mesobacillus</taxon>
    </lineage>
</organism>
<protein>
    <submittedName>
        <fullName evidence="2">XRE family transcriptional regulator</fullName>
    </submittedName>
</protein>
<dbReference type="CDD" id="cd00093">
    <property type="entry name" value="HTH_XRE"/>
    <property type="match status" value="1"/>
</dbReference>
<dbReference type="Pfam" id="PF01381">
    <property type="entry name" value="HTH_3"/>
    <property type="match status" value="1"/>
</dbReference>
<evidence type="ECO:0000313" key="2">
    <source>
        <dbReference type="EMBL" id="RID85895.1"/>
    </source>
</evidence>
<reference evidence="2 3" key="1">
    <citation type="submission" date="2018-08" db="EMBL/GenBank/DDBJ databases">
        <title>Bacillus jemisoniae sp. nov., Bacillus chryseoplanitiae sp. nov., Bacillus resnikiae sp. nov., and Bacillus frankliniae sp. nov., isolated from Viking spacecraft and associated surfaces.</title>
        <authorList>
            <person name="Seuylemezian A."/>
            <person name="Vaishampayan P."/>
        </authorList>
    </citation>
    <scope>NUCLEOTIDE SEQUENCE [LARGE SCALE GENOMIC DNA]</scope>
    <source>
        <strain evidence="2 3">JJ-247</strain>
    </source>
</reference>
<dbReference type="EMBL" id="QWVT01000015">
    <property type="protein sequence ID" value="RID85895.1"/>
    <property type="molecule type" value="Genomic_DNA"/>
</dbReference>
<dbReference type="GO" id="GO:0003677">
    <property type="term" value="F:DNA binding"/>
    <property type="evidence" value="ECO:0007669"/>
    <property type="project" value="InterPro"/>
</dbReference>
<gene>
    <name evidence="2" type="ORF">D1970_09020</name>
</gene>
<feature type="domain" description="HTH cro/C1-type" evidence="1">
    <location>
        <begin position="5"/>
        <end position="59"/>
    </location>
</feature>